<protein>
    <submittedName>
        <fullName evidence="2">Uncharacterized protein</fullName>
    </submittedName>
</protein>
<feature type="compositionally biased region" description="Basic and acidic residues" evidence="1">
    <location>
        <begin position="86"/>
        <end position="96"/>
    </location>
</feature>
<feature type="region of interest" description="Disordered" evidence="1">
    <location>
        <begin position="1"/>
        <end position="96"/>
    </location>
</feature>
<dbReference type="AlphaFoldDB" id="A0A4S2MTZ2"/>
<evidence type="ECO:0000256" key="1">
    <source>
        <dbReference type="SAM" id="MobiDB-lite"/>
    </source>
</evidence>
<dbReference type="InParanoid" id="A0A4S2MTZ2"/>
<name>A0A4S2MTZ2_9PEZI</name>
<evidence type="ECO:0000313" key="2">
    <source>
        <dbReference type="EMBL" id="TGZ79947.1"/>
    </source>
</evidence>
<proteinExistence type="predicted"/>
<feature type="compositionally biased region" description="Polar residues" evidence="1">
    <location>
        <begin position="1"/>
        <end position="13"/>
    </location>
</feature>
<dbReference type="Proteomes" id="UP000298138">
    <property type="component" value="Unassembled WGS sequence"/>
</dbReference>
<sequence length="134" mass="14040">MSTGGPPNINPYTSSRPSKTSGSSSHEPRQTSDPSQLHAHMKYAKGAAEETLSHLTSSSSLSSTGQADKTQALEEMRAAKSMADSHAAEEYAAKPKARLEREGKIERRVGSGVGCGGLVERGEGKVRAAGEKGE</sequence>
<reference evidence="2 3" key="1">
    <citation type="submission" date="2019-04" db="EMBL/GenBank/DDBJ databases">
        <title>Comparative genomics and transcriptomics to analyze fruiting body development in filamentous ascomycetes.</title>
        <authorList>
            <consortium name="DOE Joint Genome Institute"/>
            <person name="Lutkenhaus R."/>
            <person name="Traeger S."/>
            <person name="Breuer J."/>
            <person name="Kuo A."/>
            <person name="Lipzen A."/>
            <person name="Pangilinan J."/>
            <person name="Dilworth D."/>
            <person name="Sandor L."/>
            <person name="Poggeler S."/>
            <person name="Barry K."/>
            <person name="Grigoriev I.V."/>
            <person name="Nowrousian M."/>
        </authorList>
    </citation>
    <scope>NUCLEOTIDE SEQUENCE [LARGE SCALE GENOMIC DNA]</scope>
    <source>
        <strain evidence="2 3">CBS 389.68</strain>
    </source>
</reference>
<feature type="compositionally biased region" description="Low complexity" evidence="1">
    <location>
        <begin position="14"/>
        <end position="25"/>
    </location>
</feature>
<gene>
    <name evidence="2" type="ORF">EX30DRAFT_396753</name>
</gene>
<organism evidence="2 3">
    <name type="scientific">Ascodesmis nigricans</name>
    <dbReference type="NCBI Taxonomy" id="341454"/>
    <lineage>
        <taxon>Eukaryota</taxon>
        <taxon>Fungi</taxon>
        <taxon>Dikarya</taxon>
        <taxon>Ascomycota</taxon>
        <taxon>Pezizomycotina</taxon>
        <taxon>Pezizomycetes</taxon>
        <taxon>Pezizales</taxon>
        <taxon>Ascodesmidaceae</taxon>
        <taxon>Ascodesmis</taxon>
    </lineage>
</organism>
<accession>A0A4S2MTZ2</accession>
<dbReference type="OrthoDB" id="9999611at2759"/>
<feature type="compositionally biased region" description="Low complexity" evidence="1">
    <location>
        <begin position="53"/>
        <end position="64"/>
    </location>
</feature>
<dbReference type="EMBL" id="ML220128">
    <property type="protein sequence ID" value="TGZ79947.1"/>
    <property type="molecule type" value="Genomic_DNA"/>
</dbReference>
<evidence type="ECO:0000313" key="3">
    <source>
        <dbReference type="Proteomes" id="UP000298138"/>
    </source>
</evidence>
<keyword evidence="3" id="KW-1185">Reference proteome</keyword>